<dbReference type="Proteomes" id="UP000314294">
    <property type="component" value="Unassembled WGS sequence"/>
</dbReference>
<organism evidence="1 2">
    <name type="scientific">Liparis tanakae</name>
    <name type="common">Tanaka's snailfish</name>
    <dbReference type="NCBI Taxonomy" id="230148"/>
    <lineage>
        <taxon>Eukaryota</taxon>
        <taxon>Metazoa</taxon>
        <taxon>Chordata</taxon>
        <taxon>Craniata</taxon>
        <taxon>Vertebrata</taxon>
        <taxon>Euteleostomi</taxon>
        <taxon>Actinopterygii</taxon>
        <taxon>Neopterygii</taxon>
        <taxon>Teleostei</taxon>
        <taxon>Neoteleostei</taxon>
        <taxon>Acanthomorphata</taxon>
        <taxon>Eupercaria</taxon>
        <taxon>Perciformes</taxon>
        <taxon>Cottioidei</taxon>
        <taxon>Cottales</taxon>
        <taxon>Liparidae</taxon>
        <taxon>Liparis</taxon>
    </lineage>
</organism>
<comment type="caution">
    <text evidence="1">The sequence shown here is derived from an EMBL/GenBank/DDBJ whole genome shotgun (WGS) entry which is preliminary data.</text>
</comment>
<name>A0A4Z2FSP8_9TELE</name>
<evidence type="ECO:0000313" key="2">
    <source>
        <dbReference type="Proteomes" id="UP000314294"/>
    </source>
</evidence>
<reference evidence="1 2" key="1">
    <citation type="submission" date="2019-03" db="EMBL/GenBank/DDBJ databases">
        <title>First draft genome of Liparis tanakae, snailfish: a comprehensive survey of snailfish specific genes.</title>
        <authorList>
            <person name="Kim W."/>
            <person name="Song I."/>
            <person name="Jeong J.-H."/>
            <person name="Kim D."/>
            <person name="Kim S."/>
            <person name="Ryu S."/>
            <person name="Song J.Y."/>
            <person name="Lee S.K."/>
        </authorList>
    </citation>
    <scope>NUCLEOTIDE SEQUENCE [LARGE SCALE GENOMIC DNA]</scope>
    <source>
        <tissue evidence="1">Muscle</tissue>
    </source>
</reference>
<keyword evidence="2" id="KW-1185">Reference proteome</keyword>
<accession>A0A4Z2FSP8</accession>
<sequence>MLEMDRDDEMKKCHLSILSFPSSLGGSYLGEQSGLRIPSIRVSSGIFGSEVSPDVHLARRSPTTTTTHRGGL</sequence>
<protein>
    <submittedName>
        <fullName evidence="1">Uncharacterized protein</fullName>
    </submittedName>
</protein>
<dbReference type="AlphaFoldDB" id="A0A4Z2FSP8"/>
<evidence type="ECO:0000313" key="1">
    <source>
        <dbReference type="EMBL" id="TNN44226.1"/>
    </source>
</evidence>
<gene>
    <name evidence="1" type="ORF">EYF80_045601</name>
</gene>
<proteinExistence type="predicted"/>
<dbReference type="EMBL" id="SRLO01000917">
    <property type="protein sequence ID" value="TNN44226.1"/>
    <property type="molecule type" value="Genomic_DNA"/>
</dbReference>